<dbReference type="InterPro" id="IPR001647">
    <property type="entry name" value="HTH_TetR"/>
</dbReference>
<keyword evidence="2 4" id="KW-0238">DNA-binding</keyword>
<comment type="caution">
    <text evidence="6">The sequence shown here is derived from an EMBL/GenBank/DDBJ whole genome shotgun (WGS) entry which is preliminary data.</text>
</comment>
<dbReference type="RefSeq" id="WP_246322281.1">
    <property type="nucleotide sequence ID" value="NZ_JACCBU010000001.1"/>
</dbReference>
<reference evidence="6 7" key="1">
    <citation type="submission" date="2020-07" db="EMBL/GenBank/DDBJ databases">
        <title>Sequencing the genomes of 1000 actinobacteria strains.</title>
        <authorList>
            <person name="Klenk H.-P."/>
        </authorList>
    </citation>
    <scope>NUCLEOTIDE SEQUENCE [LARGE SCALE GENOMIC DNA]</scope>
    <source>
        <strain evidence="6 7">DSM 22083</strain>
    </source>
</reference>
<dbReference type="EMBL" id="JACCBU010000001">
    <property type="protein sequence ID" value="NYE70107.1"/>
    <property type="molecule type" value="Genomic_DNA"/>
</dbReference>
<dbReference type="InterPro" id="IPR011075">
    <property type="entry name" value="TetR_C"/>
</dbReference>
<dbReference type="InterPro" id="IPR036271">
    <property type="entry name" value="Tet_transcr_reg_TetR-rel_C_sf"/>
</dbReference>
<dbReference type="GO" id="GO:0003700">
    <property type="term" value="F:DNA-binding transcription factor activity"/>
    <property type="evidence" value="ECO:0007669"/>
    <property type="project" value="TreeGrafter"/>
</dbReference>
<feature type="DNA-binding region" description="H-T-H motif" evidence="4">
    <location>
        <begin position="32"/>
        <end position="51"/>
    </location>
</feature>
<gene>
    <name evidence="6" type="ORF">BKA15_001436</name>
</gene>
<dbReference type="PANTHER" id="PTHR30055">
    <property type="entry name" value="HTH-TYPE TRANSCRIPTIONAL REGULATOR RUTR"/>
    <property type="match status" value="1"/>
</dbReference>
<evidence type="ECO:0000256" key="4">
    <source>
        <dbReference type="PROSITE-ProRule" id="PRU00335"/>
    </source>
</evidence>
<evidence type="ECO:0000256" key="3">
    <source>
        <dbReference type="ARBA" id="ARBA00023163"/>
    </source>
</evidence>
<dbReference type="Proteomes" id="UP000569914">
    <property type="component" value="Unassembled WGS sequence"/>
</dbReference>
<dbReference type="SUPFAM" id="SSF48498">
    <property type="entry name" value="Tetracyclin repressor-like, C-terminal domain"/>
    <property type="match status" value="1"/>
</dbReference>
<dbReference type="AlphaFoldDB" id="A0A7Y9I4M3"/>
<evidence type="ECO:0000256" key="2">
    <source>
        <dbReference type="ARBA" id="ARBA00023125"/>
    </source>
</evidence>
<dbReference type="Gene3D" id="1.10.357.10">
    <property type="entry name" value="Tetracycline Repressor, domain 2"/>
    <property type="match status" value="1"/>
</dbReference>
<evidence type="ECO:0000313" key="7">
    <source>
        <dbReference type="Proteomes" id="UP000569914"/>
    </source>
</evidence>
<dbReference type="PANTHER" id="PTHR30055:SF148">
    <property type="entry name" value="TETR-FAMILY TRANSCRIPTIONAL REGULATOR"/>
    <property type="match status" value="1"/>
</dbReference>
<proteinExistence type="predicted"/>
<evidence type="ECO:0000313" key="6">
    <source>
        <dbReference type="EMBL" id="NYE70107.1"/>
    </source>
</evidence>
<protein>
    <submittedName>
        <fullName evidence="6">AcrR family transcriptional regulator</fullName>
    </submittedName>
</protein>
<feature type="domain" description="HTH tetR-type" evidence="5">
    <location>
        <begin position="9"/>
        <end position="69"/>
    </location>
</feature>
<dbReference type="InterPro" id="IPR009057">
    <property type="entry name" value="Homeodomain-like_sf"/>
</dbReference>
<keyword evidence="3" id="KW-0804">Transcription</keyword>
<dbReference type="Gene3D" id="1.10.10.60">
    <property type="entry name" value="Homeodomain-like"/>
    <property type="match status" value="1"/>
</dbReference>
<evidence type="ECO:0000259" key="5">
    <source>
        <dbReference type="PROSITE" id="PS50977"/>
    </source>
</evidence>
<name>A0A7Y9I4M3_9ACTN</name>
<dbReference type="InterPro" id="IPR050109">
    <property type="entry name" value="HTH-type_TetR-like_transc_reg"/>
</dbReference>
<dbReference type="GO" id="GO:0000976">
    <property type="term" value="F:transcription cis-regulatory region binding"/>
    <property type="evidence" value="ECO:0007669"/>
    <property type="project" value="TreeGrafter"/>
</dbReference>
<sequence length="196" mass="21399">MERPGGRTARVRRAVMVATEDVIVEHGPAGIDLGDVARRAGVGRATVYRRWRTASGLIADLLADMAERSEPRARTGRLETDLLANARLVQRTLNSRRQGPIFRAVIAASTTDPECARALHDFYRTRLRTWAPCVVEAIDRGEAPPGTDPVAVITAVSAPLYYRLLLSDQRLDRRAVEQAVAVTLAGVRAGAFVVEC</sequence>
<dbReference type="SUPFAM" id="SSF46689">
    <property type="entry name" value="Homeodomain-like"/>
    <property type="match status" value="1"/>
</dbReference>
<organism evidence="6 7">
    <name type="scientific">Microlunatus parietis</name>
    <dbReference type="NCBI Taxonomy" id="682979"/>
    <lineage>
        <taxon>Bacteria</taxon>
        <taxon>Bacillati</taxon>
        <taxon>Actinomycetota</taxon>
        <taxon>Actinomycetes</taxon>
        <taxon>Propionibacteriales</taxon>
        <taxon>Propionibacteriaceae</taxon>
        <taxon>Microlunatus</taxon>
    </lineage>
</organism>
<keyword evidence="1" id="KW-0805">Transcription regulation</keyword>
<keyword evidence="7" id="KW-1185">Reference proteome</keyword>
<evidence type="ECO:0000256" key="1">
    <source>
        <dbReference type="ARBA" id="ARBA00023015"/>
    </source>
</evidence>
<dbReference type="PROSITE" id="PS50977">
    <property type="entry name" value="HTH_TETR_2"/>
    <property type="match status" value="1"/>
</dbReference>
<dbReference type="Pfam" id="PF00440">
    <property type="entry name" value="TetR_N"/>
    <property type="match status" value="1"/>
</dbReference>
<dbReference type="Pfam" id="PF16859">
    <property type="entry name" value="TetR_C_11"/>
    <property type="match status" value="1"/>
</dbReference>
<accession>A0A7Y9I4M3</accession>